<proteinExistence type="predicted"/>
<dbReference type="RefSeq" id="WP_062125926.1">
    <property type="nucleotide sequence ID" value="NZ_CP017578.1"/>
</dbReference>
<name>A0A175Y0F1_9SPHN</name>
<dbReference type="EMBL" id="LQCK02000045">
    <property type="protein sequence ID" value="KZB94224.1"/>
    <property type="molecule type" value="Genomic_DNA"/>
</dbReference>
<dbReference type="Proteomes" id="UP000078460">
    <property type="component" value="Unassembled WGS sequence"/>
</dbReference>
<accession>A0A175Y0F1</accession>
<dbReference type="Pfam" id="PF10073">
    <property type="entry name" value="GapR_DNA-bd"/>
    <property type="match status" value="1"/>
</dbReference>
<dbReference type="AlphaFoldDB" id="A0A175Y0F1"/>
<keyword evidence="3" id="KW-1185">Reference proteome</keyword>
<dbReference type="NCBIfam" id="NF010247">
    <property type="entry name" value="PRK13694.1"/>
    <property type="match status" value="1"/>
</dbReference>
<dbReference type="InterPro" id="IPR046367">
    <property type="entry name" value="GapR-like_DNA-bd"/>
</dbReference>
<reference evidence="2" key="1">
    <citation type="submission" date="2016-03" db="EMBL/GenBank/DDBJ databases">
        <title>Sphingomonas melonis TY, whole genome shotgun sequencing.</title>
        <authorList>
            <person name="Wang H."/>
            <person name="Zhu P."/>
        </authorList>
    </citation>
    <scope>NUCLEOTIDE SEQUENCE [LARGE SCALE GENOMIC DNA]</scope>
    <source>
        <strain evidence="2">TY</strain>
    </source>
</reference>
<dbReference type="GO" id="GO:0003677">
    <property type="term" value="F:DNA binding"/>
    <property type="evidence" value="ECO:0007669"/>
    <property type="project" value="InterPro"/>
</dbReference>
<evidence type="ECO:0000259" key="1">
    <source>
        <dbReference type="Pfam" id="PF10073"/>
    </source>
</evidence>
<evidence type="ECO:0000313" key="3">
    <source>
        <dbReference type="Proteomes" id="UP000078460"/>
    </source>
</evidence>
<gene>
    <name evidence="2" type="ORF">AVM11_08890</name>
</gene>
<evidence type="ECO:0000313" key="2">
    <source>
        <dbReference type="EMBL" id="KZB94224.1"/>
    </source>
</evidence>
<protein>
    <recommendedName>
        <fullName evidence="1">GapR-like DNA-binding domain-containing protein</fullName>
    </recommendedName>
</protein>
<feature type="domain" description="GapR-like DNA-binding" evidence="1">
    <location>
        <begin position="20"/>
        <end position="90"/>
    </location>
</feature>
<comment type="caution">
    <text evidence="2">The sequence shown here is derived from an EMBL/GenBank/DDBJ whole genome shotgun (WGS) entry which is preliminary data.</text>
</comment>
<dbReference type="KEGG" id="smy:BJP26_00490"/>
<organism evidence="2 3">
    <name type="scientific">Sphingomonas melonis TY</name>
    <dbReference type="NCBI Taxonomy" id="621456"/>
    <lineage>
        <taxon>Bacteria</taxon>
        <taxon>Pseudomonadati</taxon>
        <taxon>Pseudomonadota</taxon>
        <taxon>Alphaproteobacteria</taxon>
        <taxon>Sphingomonadales</taxon>
        <taxon>Sphingomonadaceae</taxon>
        <taxon>Sphingomonas</taxon>
    </lineage>
</organism>
<sequence>MFRSPGAPDDDPPEGGNIAGEELRLIIEGAERLEEEKKSVADDIKDHMASAKGRGYDPKAIRKILSIRKKKKEEYQEEEAILEVYMQALGMI</sequence>
<dbReference type="STRING" id="621456.BJP26_00490"/>